<dbReference type="EMBL" id="JAJEQR010000025">
    <property type="protein sequence ID" value="MCC2231271.1"/>
    <property type="molecule type" value="Genomic_DNA"/>
</dbReference>
<dbReference type="Proteomes" id="UP001198182">
    <property type="component" value="Unassembled WGS sequence"/>
</dbReference>
<gene>
    <name evidence="2" type="ORF">LKD81_09730</name>
</gene>
<protein>
    <submittedName>
        <fullName evidence="2">Uncharacterized protein</fullName>
    </submittedName>
</protein>
<dbReference type="AlphaFoldDB" id="A0AAE3EC38"/>
<accession>A0AAE3EC38</accession>
<organism evidence="2 3">
    <name type="scientific">Hominifimenecus microfluidus</name>
    <dbReference type="NCBI Taxonomy" id="2885348"/>
    <lineage>
        <taxon>Bacteria</taxon>
        <taxon>Bacillati</taxon>
        <taxon>Bacillota</taxon>
        <taxon>Clostridia</taxon>
        <taxon>Lachnospirales</taxon>
        <taxon>Lachnospiraceae</taxon>
        <taxon>Hominifimenecus</taxon>
    </lineage>
</organism>
<name>A0AAE3EC38_9FIRM</name>
<proteinExistence type="predicted"/>
<comment type="caution">
    <text evidence="2">The sequence shown here is derived from an EMBL/GenBank/DDBJ whole genome shotgun (WGS) entry which is preliminary data.</text>
</comment>
<feature type="region of interest" description="Disordered" evidence="1">
    <location>
        <begin position="23"/>
        <end position="52"/>
    </location>
</feature>
<evidence type="ECO:0000313" key="2">
    <source>
        <dbReference type="EMBL" id="MCC2231271.1"/>
    </source>
</evidence>
<evidence type="ECO:0000256" key="1">
    <source>
        <dbReference type="SAM" id="MobiDB-lite"/>
    </source>
</evidence>
<sequence length="52" mass="6043">MSTRLIIEGSAVYEIDEECMKKREQQSEEQNALLKKDKENPQDVCQKQKQSG</sequence>
<feature type="compositionally biased region" description="Polar residues" evidence="1">
    <location>
        <begin position="43"/>
        <end position="52"/>
    </location>
</feature>
<keyword evidence="3" id="KW-1185">Reference proteome</keyword>
<evidence type="ECO:0000313" key="3">
    <source>
        <dbReference type="Proteomes" id="UP001198182"/>
    </source>
</evidence>
<reference evidence="2" key="1">
    <citation type="submission" date="2021-10" db="EMBL/GenBank/DDBJ databases">
        <title>Anaerobic single-cell dispensing facilitates the cultivation of human gut bacteria.</title>
        <authorList>
            <person name="Afrizal A."/>
        </authorList>
    </citation>
    <scope>NUCLEOTIDE SEQUENCE</scope>
    <source>
        <strain evidence="2">CLA-AA-H215</strain>
    </source>
</reference>